<reference evidence="11 12" key="1">
    <citation type="journal article" date="2012" name="Eukaryot. Cell">
        <title>Draft genome sequence of Wickerhamomyces ciferrii NRRL Y-1031 F-60-10.</title>
        <authorList>
            <person name="Schneider J."/>
            <person name="Andrea H."/>
            <person name="Blom J."/>
            <person name="Jaenicke S."/>
            <person name="Ruckert C."/>
            <person name="Schorsch C."/>
            <person name="Szczepanowski R."/>
            <person name="Farwick M."/>
            <person name="Goesmann A."/>
            <person name="Puhler A."/>
            <person name="Schaffer S."/>
            <person name="Tauch A."/>
            <person name="Kohler T."/>
            <person name="Brinkrolf K."/>
        </authorList>
    </citation>
    <scope>NUCLEOTIDE SEQUENCE [LARGE SCALE GENOMIC DNA]</scope>
    <source>
        <strain evidence="12">ATCC 14091 / BCRC 22168 / CBS 111 / JCM 3599 / NBRC 0793 / NRRL Y-1031 F-60-10</strain>
    </source>
</reference>
<evidence type="ECO:0000256" key="6">
    <source>
        <dbReference type="ARBA" id="ARBA00022840"/>
    </source>
</evidence>
<keyword evidence="7" id="KW-0243">Dynein</keyword>
<dbReference type="EMBL" id="CAIF01000271">
    <property type="protein sequence ID" value="CCH46774.1"/>
    <property type="molecule type" value="Genomic_DNA"/>
</dbReference>
<dbReference type="InterPro" id="IPR022780">
    <property type="entry name" value="Dynein_light_int_chain"/>
</dbReference>
<evidence type="ECO:0000256" key="5">
    <source>
        <dbReference type="ARBA" id="ARBA00022741"/>
    </source>
</evidence>
<evidence type="ECO:0000313" key="11">
    <source>
        <dbReference type="EMBL" id="CCH46774.1"/>
    </source>
</evidence>
<keyword evidence="12" id="KW-1185">Reference proteome</keyword>
<dbReference type="GO" id="GO:0005524">
    <property type="term" value="F:ATP binding"/>
    <property type="evidence" value="ECO:0007669"/>
    <property type="project" value="UniProtKB-KW"/>
</dbReference>
<keyword evidence="5" id="KW-0547">Nucleotide-binding</keyword>
<evidence type="ECO:0000256" key="10">
    <source>
        <dbReference type="SAM" id="MobiDB-lite"/>
    </source>
</evidence>
<keyword evidence="9" id="KW-0206">Cytoskeleton</keyword>
<dbReference type="PANTHER" id="PTHR12688">
    <property type="entry name" value="DYNEIN LIGHT INTERMEDIATE CHAIN"/>
    <property type="match status" value="1"/>
</dbReference>
<evidence type="ECO:0000256" key="4">
    <source>
        <dbReference type="ARBA" id="ARBA00022701"/>
    </source>
</evidence>
<dbReference type="HOGENOM" id="CLU_829506_0_0_1"/>
<sequence>MGVWNDLLASFAASKAPTKSVFILDQLYLDEESFLTPTLRNPKANEFGVGYTYIQFKDEYGELLSTLQIYTLPGDYKERHNPLIQTVLKSLDLLNSLIIPLLDYTETPHCWISSLKSWISIIDEILPIAGKETDSNKTEIKDELSTITLSVNVLIAVVNTETRPDWEYSNFEFIQVILRLLSLIHGFNLIYTSLLRKDSRISQLVSSILKIDITGKVLPKLEPNLIDHTEIFVPIGIDTIGKIRTINDDINPNEILPKYDFLKKPEDDELVKYYEDIIPKPPQKKQVVSNGDDEDEKSTTAQADISYQEFLTRLYDKRNNSQEAHLRSFIENVKS</sequence>
<dbReference type="GO" id="GO:0005868">
    <property type="term" value="C:cytoplasmic dynein complex"/>
    <property type="evidence" value="ECO:0007669"/>
    <property type="project" value="InterPro"/>
</dbReference>
<keyword evidence="4" id="KW-0493">Microtubule</keyword>
<dbReference type="Pfam" id="PF05783">
    <property type="entry name" value="DLIC"/>
    <property type="match status" value="2"/>
</dbReference>
<dbReference type="GO" id="GO:0005874">
    <property type="term" value="C:microtubule"/>
    <property type="evidence" value="ECO:0007669"/>
    <property type="project" value="UniProtKB-KW"/>
</dbReference>
<organism evidence="11 12">
    <name type="scientific">Wickerhamomyces ciferrii (strain ATCC 14091 / BCRC 22168 / CBS 111 / JCM 3599 / NBRC 0793 / NRRL Y-1031 F-60-10)</name>
    <name type="common">Yeast</name>
    <name type="synonym">Pichia ciferrii</name>
    <dbReference type="NCBI Taxonomy" id="1206466"/>
    <lineage>
        <taxon>Eukaryota</taxon>
        <taxon>Fungi</taxon>
        <taxon>Dikarya</taxon>
        <taxon>Ascomycota</taxon>
        <taxon>Saccharomycotina</taxon>
        <taxon>Saccharomycetes</taxon>
        <taxon>Phaffomycetales</taxon>
        <taxon>Wickerhamomycetaceae</taxon>
        <taxon>Wickerhamomyces</taxon>
    </lineage>
</organism>
<dbReference type="Proteomes" id="UP000009328">
    <property type="component" value="Unassembled WGS sequence"/>
</dbReference>
<dbReference type="GO" id="GO:0007018">
    <property type="term" value="P:microtubule-based movement"/>
    <property type="evidence" value="ECO:0007669"/>
    <property type="project" value="InterPro"/>
</dbReference>
<keyword evidence="8" id="KW-0505">Motor protein</keyword>
<keyword evidence="3" id="KW-0963">Cytoplasm</keyword>
<protein>
    <submittedName>
        <fullName evidence="11">Cytoplasmic dynein 1 light intermediate chain 1</fullName>
    </submittedName>
</protein>
<evidence type="ECO:0000256" key="2">
    <source>
        <dbReference type="ARBA" id="ARBA00022448"/>
    </source>
</evidence>
<accession>K0KZN1</accession>
<evidence type="ECO:0000256" key="9">
    <source>
        <dbReference type="ARBA" id="ARBA00023212"/>
    </source>
</evidence>
<dbReference type="GO" id="GO:0000226">
    <property type="term" value="P:microtubule cytoskeleton organization"/>
    <property type="evidence" value="ECO:0007669"/>
    <property type="project" value="TreeGrafter"/>
</dbReference>
<dbReference type="PANTHER" id="PTHR12688:SF0">
    <property type="entry name" value="DYNEIN LIGHT INTERMEDIATE CHAIN"/>
    <property type="match status" value="1"/>
</dbReference>
<evidence type="ECO:0000256" key="3">
    <source>
        <dbReference type="ARBA" id="ARBA00022490"/>
    </source>
</evidence>
<dbReference type="InParanoid" id="K0KZN1"/>
<evidence type="ECO:0000313" key="12">
    <source>
        <dbReference type="Proteomes" id="UP000009328"/>
    </source>
</evidence>
<evidence type="ECO:0000256" key="7">
    <source>
        <dbReference type="ARBA" id="ARBA00023017"/>
    </source>
</evidence>
<dbReference type="InterPro" id="IPR008467">
    <property type="entry name" value="Dynein1_light_intermed_chain"/>
</dbReference>
<feature type="region of interest" description="Disordered" evidence="10">
    <location>
        <begin position="282"/>
        <end position="302"/>
    </location>
</feature>
<dbReference type="AlphaFoldDB" id="K0KZN1"/>
<comment type="caution">
    <text evidence="11">The sequence shown here is derived from an EMBL/GenBank/DDBJ whole genome shotgun (WGS) entry which is preliminary data.</text>
</comment>
<evidence type="ECO:0000256" key="8">
    <source>
        <dbReference type="ARBA" id="ARBA00023175"/>
    </source>
</evidence>
<dbReference type="STRING" id="1206466.K0KZN1"/>
<gene>
    <name evidence="11" type="ORF">BN7_6373</name>
</gene>
<keyword evidence="6" id="KW-0067">ATP-binding</keyword>
<name>K0KZN1_WICCF</name>
<keyword evidence="2" id="KW-0813">Transport</keyword>
<comment type="subcellular location">
    <subcellularLocation>
        <location evidence="1">Cytoplasm</location>
        <location evidence="1">Cytoskeleton</location>
    </subcellularLocation>
</comment>
<proteinExistence type="predicted"/>
<dbReference type="eggNOG" id="KOG3905">
    <property type="taxonomic scope" value="Eukaryota"/>
</dbReference>
<dbReference type="GO" id="GO:0045504">
    <property type="term" value="F:dynein heavy chain binding"/>
    <property type="evidence" value="ECO:0007669"/>
    <property type="project" value="TreeGrafter"/>
</dbReference>
<evidence type="ECO:0000256" key="1">
    <source>
        <dbReference type="ARBA" id="ARBA00004245"/>
    </source>
</evidence>